<protein>
    <submittedName>
        <fullName evidence="3">DUF4157 domain-containing protein</fullName>
    </submittedName>
</protein>
<evidence type="ECO:0000313" key="4">
    <source>
        <dbReference type="Proteomes" id="UP000564644"/>
    </source>
</evidence>
<comment type="caution">
    <text evidence="3">The sequence shown here is derived from an EMBL/GenBank/DDBJ whole genome shotgun (WGS) entry which is preliminary data.</text>
</comment>
<evidence type="ECO:0000256" key="1">
    <source>
        <dbReference type="SAM" id="MobiDB-lite"/>
    </source>
</evidence>
<sequence>MAAATGNQALLQRMRSSEADEPEEAPLQRKSPGSNQLPAEVQAKMESAFGADFSDVKIHANSSAANNVGALAYAQGNEIHFAPGQYNPHSQRGQQMIGHELTHVIQQKAGRVAPTGRVGSGALLNDDPGLEREADEMGARAAAFGTPGPETVQRMVDRTRATPLVRGPSTELIQRMPSSQDIIAKVGAPKKHVKNKMASTRVGKFLKMKENLIENSTRYRSVLDKVDQFDQYVDGTVLADEPDGMEAQAEHVMSLYASVENAADQYIADKGGDEKTAYMQSLRRSLPMEKIAVRSTVEEHKRHPDLPKPKWKLITSANPIKMVDLDAGMATGVSDKGALNSVSFFENEIGDEGVFKETKNTILTEDEMPDTATKEERSKAGDEAWVAGEKAGIDLKNARLAERNVAMSRLDQLLGAGVIAHTEFALHNSGSGVQKGTFMLKAKGRKGGDLINGGQIVKDAEAKEQDDAPRNAIDMNDPNLQRSLSRLQLIDTLAMQIDRHFGNFFIQFDQSGRVLGVTGIDNDMSFGNVKGIAKGRQEFPGLSRFVDKELAERIIALRDDDLVSIMEDLLSPEEIDAMLARLHSLQDHLKQDKTRLLTPDQWNEASAKGMLDEHKNHGNDNSSYYGRMKNAVNGG</sequence>
<reference evidence="3 4" key="1">
    <citation type="submission" date="2020-08" db="EMBL/GenBank/DDBJ databases">
        <title>Cohnella phylogeny.</title>
        <authorList>
            <person name="Dunlap C."/>
        </authorList>
    </citation>
    <scope>NUCLEOTIDE SEQUENCE [LARGE SCALE GENOMIC DNA]</scope>
    <source>
        <strain evidence="3 4">CBP 2801</strain>
    </source>
</reference>
<evidence type="ECO:0000313" key="3">
    <source>
        <dbReference type="EMBL" id="MBB6735616.1"/>
    </source>
</evidence>
<dbReference type="EMBL" id="JACJVO010000051">
    <property type="protein sequence ID" value="MBB6735616.1"/>
    <property type="molecule type" value="Genomic_DNA"/>
</dbReference>
<feature type="region of interest" description="Disordered" evidence="1">
    <location>
        <begin position="1"/>
        <end position="39"/>
    </location>
</feature>
<accession>A0A7X0ST39</accession>
<keyword evidence="4" id="KW-1185">Reference proteome</keyword>
<proteinExistence type="predicted"/>
<feature type="compositionally biased region" description="Polar residues" evidence="1">
    <location>
        <begin position="1"/>
        <end position="10"/>
    </location>
</feature>
<dbReference type="InterPro" id="IPR025295">
    <property type="entry name" value="eCIS_core_dom"/>
</dbReference>
<feature type="domain" description="eCIS core" evidence="2">
    <location>
        <begin position="36"/>
        <end position="110"/>
    </location>
</feature>
<feature type="region of interest" description="Disordered" evidence="1">
    <location>
        <begin position="611"/>
        <end position="635"/>
    </location>
</feature>
<gene>
    <name evidence="3" type="ORF">H7C18_32370</name>
</gene>
<organism evidence="3 4">
    <name type="scientific">Cohnella zeiphila</name>
    <dbReference type="NCBI Taxonomy" id="2761120"/>
    <lineage>
        <taxon>Bacteria</taxon>
        <taxon>Bacillati</taxon>
        <taxon>Bacillota</taxon>
        <taxon>Bacilli</taxon>
        <taxon>Bacillales</taxon>
        <taxon>Paenibacillaceae</taxon>
        <taxon>Cohnella</taxon>
    </lineage>
</organism>
<dbReference type="Pfam" id="PF13699">
    <property type="entry name" value="eCIS_core"/>
    <property type="match status" value="1"/>
</dbReference>
<dbReference type="AlphaFoldDB" id="A0A7X0ST39"/>
<dbReference type="Proteomes" id="UP000564644">
    <property type="component" value="Unassembled WGS sequence"/>
</dbReference>
<evidence type="ECO:0000259" key="2">
    <source>
        <dbReference type="Pfam" id="PF13699"/>
    </source>
</evidence>
<name>A0A7X0ST39_9BACL</name>